<feature type="compositionally biased region" description="Acidic residues" evidence="1">
    <location>
        <begin position="102"/>
        <end position="112"/>
    </location>
</feature>
<dbReference type="Proteomes" id="UP001221413">
    <property type="component" value="Unassembled WGS sequence"/>
</dbReference>
<feature type="region of interest" description="Disordered" evidence="1">
    <location>
        <begin position="88"/>
        <end position="112"/>
    </location>
</feature>
<protein>
    <submittedName>
        <fullName evidence="2">Uncharacterized protein</fullName>
    </submittedName>
</protein>
<dbReference type="AlphaFoldDB" id="A0AAD6NHB6"/>
<evidence type="ECO:0000313" key="2">
    <source>
        <dbReference type="EMBL" id="KAJ6258172.1"/>
    </source>
</evidence>
<feature type="region of interest" description="Disordered" evidence="1">
    <location>
        <begin position="483"/>
        <end position="508"/>
    </location>
</feature>
<dbReference type="EMBL" id="JAQGDS010000009">
    <property type="protein sequence ID" value="KAJ6258172.1"/>
    <property type="molecule type" value="Genomic_DNA"/>
</dbReference>
<feature type="region of interest" description="Disordered" evidence="1">
    <location>
        <begin position="221"/>
        <end position="244"/>
    </location>
</feature>
<feature type="compositionally biased region" description="Basic and acidic residues" evidence="1">
    <location>
        <begin position="484"/>
        <end position="500"/>
    </location>
</feature>
<feature type="compositionally biased region" description="Basic and acidic residues" evidence="1">
    <location>
        <begin position="397"/>
        <end position="417"/>
    </location>
</feature>
<keyword evidence="3" id="KW-1185">Reference proteome</keyword>
<feature type="region of interest" description="Disordered" evidence="1">
    <location>
        <begin position="397"/>
        <end position="427"/>
    </location>
</feature>
<gene>
    <name evidence="2" type="ORF">Dda_7090</name>
</gene>
<organism evidence="2 3">
    <name type="scientific">Drechslerella dactyloides</name>
    <name type="common">Nematode-trapping fungus</name>
    <name type="synonym">Arthrobotrys dactyloides</name>
    <dbReference type="NCBI Taxonomy" id="74499"/>
    <lineage>
        <taxon>Eukaryota</taxon>
        <taxon>Fungi</taxon>
        <taxon>Dikarya</taxon>
        <taxon>Ascomycota</taxon>
        <taxon>Pezizomycotina</taxon>
        <taxon>Orbiliomycetes</taxon>
        <taxon>Orbiliales</taxon>
        <taxon>Orbiliaceae</taxon>
        <taxon>Drechslerella</taxon>
    </lineage>
</organism>
<comment type="caution">
    <text evidence="2">The sequence shown here is derived from an EMBL/GenBank/DDBJ whole genome shotgun (WGS) entry which is preliminary data.</text>
</comment>
<feature type="compositionally biased region" description="Basic and acidic residues" evidence="1">
    <location>
        <begin position="223"/>
        <end position="244"/>
    </location>
</feature>
<reference evidence="2" key="1">
    <citation type="submission" date="2023-01" db="EMBL/GenBank/DDBJ databases">
        <title>The chitinases involved in constricting ring structure development in the nematode-trapping fungus Drechslerella dactyloides.</title>
        <authorList>
            <person name="Wang R."/>
            <person name="Zhang L."/>
            <person name="Tang P."/>
            <person name="Li S."/>
            <person name="Liang L."/>
        </authorList>
    </citation>
    <scope>NUCLEOTIDE SEQUENCE</scope>
    <source>
        <strain evidence="2">YMF1.00031</strain>
    </source>
</reference>
<proteinExistence type="predicted"/>
<evidence type="ECO:0000256" key="1">
    <source>
        <dbReference type="SAM" id="MobiDB-lite"/>
    </source>
</evidence>
<name>A0AAD6NHB6_DREDA</name>
<accession>A0AAD6NHB6</accession>
<evidence type="ECO:0000313" key="3">
    <source>
        <dbReference type="Proteomes" id="UP001221413"/>
    </source>
</evidence>
<sequence length="508" mass="56659">MIRETATAAASPNEQNELAQISDRILHIFKRGVYHTTEISTTSHLRARDNEISQTHANDPNSYHPRVLVVYGLSLAANSEGSNFTKAVPFDGDIRPTYPETSGDDADDDGSELSEDSLLSIIAVRGPKIIPESNQEHLTCKRRKDAQIDNSSSHTIIKRQKRKGQVAHFRVTNVTFLLLLLPLLTMADSSHGDNPVGQSLRNTKAFIEAVRSKTRSGKFAKSCNDRVYNHDDPSRGQKRADDRSLDGDLRSTILELIKAIEELVTMQRAYTEGDEKDLAGVEQKFEIRQRGPGTFEQTIQSQRITSAQTEEQYTFSAKFDVTLSLNQEAYLKPTAQIIAPTSSYKGEARAGEGAPKHRGQLAETHRCLETNGFLDGEIIDEGIGALKFPELRSIGKRENEAADSKPTETLEAKRDTSRTTSNLPQGPYVIGDSAVSRIAEPVMSHTLLETEAGTRKSKRIRDQLDNEFKKRRTAQIRLLNPSVEKGKRNERKETQFDPKMRLCGLDNS</sequence>